<reference evidence="1 2" key="1">
    <citation type="submission" date="2019-02" db="EMBL/GenBank/DDBJ databases">
        <title>Hansschlegelia quercus sp. nov., a novel methylotrophic bacterium from buds of oak (Quercus robur L.).</title>
        <authorList>
            <person name="Agafonova N.V."/>
            <person name="Kaparullina E.N."/>
            <person name="Grouzdev D.S."/>
            <person name="Doronina N.V."/>
        </authorList>
    </citation>
    <scope>NUCLEOTIDE SEQUENCE [LARGE SCALE GENOMIC DNA]</scope>
    <source>
        <strain evidence="1 2">Dub</strain>
    </source>
</reference>
<accession>A0A4Q9GS27</accession>
<protein>
    <submittedName>
        <fullName evidence="1">Uncharacterized protein</fullName>
    </submittedName>
</protein>
<keyword evidence="2" id="KW-1185">Reference proteome</keyword>
<evidence type="ECO:0000313" key="1">
    <source>
        <dbReference type="EMBL" id="TBN54940.1"/>
    </source>
</evidence>
<name>A0A4Q9GS27_9HYPH</name>
<comment type="caution">
    <text evidence="1">The sequence shown here is derived from an EMBL/GenBank/DDBJ whole genome shotgun (WGS) entry which is preliminary data.</text>
</comment>
<sequence length="61" mass="6440">MAYIVRWVPTGPEMIVSCPTPDDVLALADELIATGRSSDITVVKDGLEVDLASLKAQPALS</sequence>
<dbReference type="Proteomes" id="UP000291613">
    <property type="component" value="Unassembled WGS sequence"/>
</dbReference>
<proteinExistence type="predicted"/>
<organism evidence="1 2">
    <name type="scientific">Hansschlegelia quercus</name>
    <dbReference type="NCBI Taxonomy" id="2528245"/>
    <lineage>
        <taxon>Bacteria</taxon>
        <taxon>Pseudomonadati</taxon>
        <taxon>Pseudomonadota</taxon>
        <taxon>Alphaproteobacteria</taxon>
        <taxon>Hyphomicrobiales</taxon>
        <taxon>Methylopilaceae</taxon>
        <taxon>Hansschlegelia</taxon>
    </lineage>
</organism>
<gene>
    <name evidence="1" type="ORF">EYR15_01960</name>
</gene>
<dbReference type="AlphaFoldDB" id="A0A4Q9GS27"/>
<dbReference type="RefSeq" id="WP_131001192.1">
    <property type="nucleotide sequence ID" value="NZ_JBHSZR010000002.1"/>
</dbReference>
<dbReference type="EMBL" id="SIUB01000001">
    <property type="protein sequence ID" value="TBN54940.1"/>
    <property type="molecule type" value="Genomic_DNA"/>
</dbReference>
<evidence type="ECO:0000313" key="2">
    <source>
        <dbReference type="Proteomes" id="UP000291613"/>
    </source>
</evidence>